<evidence type="ECO:0000256" key="2">
    <source>
        <dbReference type="RuleBase" id="RU004447"/>
    </source>
</evidence>
<reference evidence="6" key="1">
    <citation type="submission" date="2017-09" db="EMBL/GenBank/DDBJ databases">
        <title>Depth-based differentiation of microbial function through sediment-hosted aquifers and enrichment of novel symbionts in the deep terrestrial subsurface.</title>
        <authorList>
            <person name="Probst A.J."/>
            <person name="Ladd B."/>
            <person name="Jarett J.K."/>
            <person name="Geller-Mcgrath D.E."/>
            <person name="Sieber C.M.K."/>
            <person name="Emerson J.B."/>
            <person name="Anantharaman K."/>
            <person name="Thomas B.C."/>
            <person name="Malmstrom R."/>
            <person name="Stieglmeier M."/>
            <person name="Klingl A."/>
            <person name="Woyke T."/>
            <person name="Ryan C.M."/>
            <person name="Banfield J.F."/>
        </authorList>
    </citation>
    <scope>NUCLEOTIDE SEQUENCE [LARGE SCALE GENOMIC DNA]</scope>
</reference>
<protein>
    <recommendedName>
        <fullName evidence="7">Peptidase M16</fullName>
    </recommendedName>
</protein>
<feature type="domain" description="Peptidase M16 N-terminal" evidence="3">
    <location>
        <begin position="15"/>
        <end position="161"/>
    </location>
</feature>
<proteinExistence type="inferred from homology"/>
<dbReference type="EMBL" id="PEZX01000044">
    <property type="protein sequence ID" value="PIS06651.1"/>
    <property type="molecule type" value="Genomic_DNA"/>
</dbReference>
<evidence type="ECO:0008006" key="7">
    <source>
        <dbReference type="Google" id="ProtNLM"/>
    </source>
</evidence>
<dbReference type="GO" id="GO:0004222">
    <property type="term" value="F:metalloendopeptidase activity"/>
    <property type="evidence" value="ECO:0007669"/>
    <property type="project" value="InterPro"/>
</dbReference>
<dbReference type="Gene3D" id="3.30.830.10">
    <property type="entry name" value="Metalloenzyme, LuxS/M16 peptidase-like"/>
    <property type="match status" value="2"/>
</dbReference>
<evidence type="ECO:0000313" key="6">
    <source>
        <dbReference type="Proteomes" id="UP000231162"/>
    </source>
</evidence>
<dbReference type="GO" id="GO:0006508">
    <property type="term" value="P:proteolysis"/>
    <property type="evidence" value="ECO:0007669"/>
    <property type="project" value="InterPro"/>
</dbReference>
<accession>A0A2M6R9F0</accession>
<name>A0A2M6R9F0_9BACT</name>
<evidence type="ECO:0000313" key="5">
    <source>
        <dbReference type="EMBL" id="PIS06651.1"/>
    </source>
</evidence>
<dbReference type="InterPro" id="IPR050361">
    <property type="entry name" value="MPP/UQCRC_Complex"/>
</dbReference>
<dbReference type="AlphaFoldDB" id="A0A2M6R9F0"/>
<dbReference type="Proteomes" id="UP000231162">
    <property type="component" value="Unassembled WGS sequence"/>
</dbReference>
<dbReference type="SUPFAM" id="SSF63411">
    <property type="entry name" value="LuxS/MPP-like metallohydrolase"/>
    <property type="match status" value="2"/>
</dbReference>
<dbReference type="InterPro" id="IPR011249">
    <property type="entry name" value="Metalloenz_LuxS/M16"/>
</dbReference>
<comment type="caution">
    <text evidence="5">The sequence shown here is derived from an EMBL/GenBank/DDBJ whole genome shotgun (WGS) entry which is preliminary data.</text>
</comment>
<dbReference type="InterPro" id="IPR007863">
    <property type="entry name" value="Peptidase_M16_C"/>
</dbReference>
<sequence>MIKYTLSTLPNGLRIISAPMEQTKAVTLLILVGIGSRYETDKQAGISHFLEHMFFKGTKNRPTYKEIATELDYLGGDFNAYTGEEYTGYFVQASADKFPKALDILSDMFFNSTFPQAEIEREKGVICEEINMYEDQPQSKVAEEAQKLVFAGSTLGRPIIGSKETVKSVTQKDLINYHQSMYNPENTIVVVAGAQEKFDWQREIANKFARWKVDKVHKVRKVHKVKSGSKQKIIHRKTDQAHFVLAFPTFKITDKRRPQLRVMTNLLGGMMSSRLFEEVREKRGLAYYVGAGTSDHHDVGAFYVRAGVMLDKTQEAIRVVFNELEKISKTSPSSEELVRSKENMKGQIYLGLENSQSVAQYLANRILYHNTIIQPENVVEQIEKVTAKEISDLAQQLFTQQNRTLAVIGPFTDTQFSKLI</sequence>
<evidence type="ECO:0000259" key="3">
    <source>
        <dbReference type="Pfam" id="PF00675"/>
    </source>
</evidence>
<comment type="similarity">
    <text evidence="1 2">Belongs to the peptidase M16 family.</text>
</comment>
<dbReference type="PANTHER" id="PTHR11851:SF49">
    <property type="entry name" value="MITOCHONDRIAL-PROCESSING PEPTIDASE SUBUNIT ALPHA"/>
    <property type="match status" value="1"/>
</dbReference>
<evidence type="ECO:0000259" key="4">
    <source>
        <dbReference type="Pfam" id="PF05193"/>
    </source>
</evidence>
<dbReference type="PROSITE" id="PS00143">
    <property type="entry name" value="INSULINASE"/>
    <property type="match status" value="1"/>
</dbReference>
<dbReference type="Pfam" id="PF05193">
    <property type="entry name" value="Peptidase_M16_C"/>
    <property type="match status" value="1"/>
</dbReference>
<gene>
    <name evidence="5" type="ORF">COT79_03550</name>
</gene>
<evidence type="ECO:0000256" key="1">
    <source>
        <dbReference type="ARBA" id="ARBA00007261"/>
    </source>
</evidence>
<organism evidence="5 6">
    <name type="scientific">Candidatus Berkelbacteria bacterium CG10_big_fil_rev_8_21_14_0_10_43_14</name>
    <dbReference type="NCBI Taxonomy" id="1974515"/>
    <lineage>
        <taxon>Bacteria</taxon>
        <taxon>Candidatus Berkelbacteria</taxon>
    </lineage>
</organism>
<dbReference type="InterPro" id="IPR011765">
    <property type="entry name" value="Pept_M16_N"/>
</dbReference>
<dbReference type="PANTHER" id="PTHR11851">
    <property type="entry name" value="METALLOPROTEASE"/>
    <property type="match status" value="1"/>
</dbReference>
<dbReference type="GO" id="GO:0046872">
    <property type="term" value="F:metal ion binding"/>
    <property type="evidence" value="ECO:0007669"/>
    <property type="project" value="InterPro"/>
</dbReference>
<feature type="domain" description="Peptidase M16 C-terminal" evidence="4">
    <location>
        <begin position="168"/>
        <end position="343"/>
    </location>
</feature>
<dbReference type="InterPro" id="IPR001431">
    <property type="entry name" value="Pept_M16_Zn_BS"/>
</dbReference>
<dbReference type="Pfam" id="PF00675">
    <property type="entry name" value="Peptidase_M16"/>
    <property type="match status" value="1"/>
</dbReference>